<dbReference type="AlphaFoldDB" id="A0A368H6F8"/>
<evidence type="ECO:0000313" key="1">
    <source>
        <dbReference type="EMBL" id="RCN52154.1"/>
    </source>
</evidence>
<organism evidence="1 2">
    <name type="scientific">Ancylostoma caninum</name>
    <name type="common">Dog hookworm</name>
    <dbReference type="NCBI Taxonomy" id="29170"/>
    <lineage>
        <taxon>Eukaryota</taxon>
        <taxon>Metazoa</taxon>
        <taxon>Ecdysozoa</taxon>
        <taxon>Nematoda</taxon>
        <taxon>Chromadorea</taxon>
        <taxon>Rhabditida</taxon>
        <taxon>Rhabditina</taxon>
        <taxon>Rhabditomorpha</taxon>
        <taxon>Strongyloidea</taxon>
        <taxon>Ancylostomatidae</taxon>
        <taxon>Ancylostomatinae</taxon>
        <taxon>Ancylostoma</taxon>
    </lineage>
</organism>
<dbReference type="Proteomes" id="UP000252519">
    <property type="component" value="Unassembled WGS sequence"/>
</dbReference>
<protein>
    <submittedName>
        <fullName evidence="1">Uncharacterized protein</fullName>
    </submittedName>
</protein>
<sequence length="56" mass="6662">MSQTNSRQFKSFDTSYTLTHAMWESPLACAFGFDFRPQFVWYAAQLFSSPWLWSEQ</sequence>
<evidence type="ECO:0000313" key="2">
    <source>
        <dbReference type="Proteomes" id="UP000252519"/>
    </source>
</evidence>
<keyword evidence="2" id="KW-1185">Reference proteome</keyword>
<accession>A0A368H6F8</accession>
<reference evidence="1 2" key="1">
    <citation type="submission" date="2014-10" db="EMBL/GenBank/DDBJ databases">
        <title>Draft genome of the hookworm Ancylostoma caninum.</title>
        <authorList>
            <person name="Mitreva M."/>
        </authorList>
    </citation>
    <scope>NUCLEOTIDE SEQUENCE [LARGE SCALE GENOMIC DNA]</scope>
    <source>
        <strain evidence="1 2">Baltimore</strain>
    </source>
</reference>
<comment type="caution">
    <text evidence="1">The sequence shown here is derived from an EMBL/GenBank/DDBJ whole genome shotgun (WGS) entry which is preliminary data.</text>
</comment>
<proteinExistence type="predicted"/>
<dbReference type="EMBL" id="JOJR01000008">
    <property type="protein sequence ID" value="RCN52154.1"/>
    <property type="molecule type" value="Genomic_DNA"/>
</dbReference>
<gene>
    <name evidence="1" type="ORF">ANCCAN_01584</name>
</gene>
<name>A0A368H6F8_ANCCA</name>